<protein>
    <submittedName>
        <fullName evidence="1">Uncharacterized protein</fullName>
    </submittedName>
</protein>
<reference evidence="1 2" key="1">
    <citation type="journal article" date="2019" name="Int. J. Syst. Evol. Microbiol.">
        <title>The Global Catalogue of Microorganisms (GCM) 10K type strain sequencing project: providing services to taxonomists for standard genome sequencing and annotation.</title>
        <authorList>
            <consortium name="The Broad Institute Genomics Platform"/>
            <consortium name="The Broad Institute Genome Sequencing Center for Infectious Disease"/>
            <person name="Wu L."/>
            <person name="Ma J."/>
        </authorList>
    </citation>
    <scope>NUCLEOTIDE SEQUENCE [LARGE SCALE GENOMIC DNA]</scope>
    <source>
        <strain evidence="1 2">JCM 8542</strain>
    </source>
</reference>
<name>A0ABN0T453_9FIRM</name>
<evidence type="ECO:0000313" key="1">
    <source>
        <dbReference type="EMBL" id="GAA0211977.1"/>
    </source>
</evidence>
<evidence type="ECO:0000313" key="2">
    <source>
        <dbReference type="Proteomes" id="UP001500399"/>
    </source>
</evidence>
<accession>A0ABN0T453</accession>
<organism evidence="1 2">
    <name type="scientific">Selenomonas dianae</name>
    <dbReference type="NCBI Taxonomy" id="135079"/>
    <lineage>
        <taxon>Bacteria</taxon>
        <taxon>Bacillati</taxon>
        <taxon>Bacillota</taxon>
        <taxon>Negativicutes</taxon>
        <taxon>Selenomonadales</taxon>
        <taxon>Selenomonadaceae</taxon>
        <taxon>Selenomonas</taxon>
    </lineage>
</organism>
<keyword evidence="2" id="KW-1185">Reference proteome</keyword>
<dbReference type="EMBL" id="BAAACR010000008">
    <property type="protein sequence ID" value="GAA0211977.1"/>
    <property type="molecule type" value="Genomic_DNA"/>
</dbReference>
<dbReference type="Proteomes" id="UP001500399">
    <property type="component" value="Unassembled WGS sequence"/>
</dbReference>
<proteinExistence type="predicted"/>
<sequence>MILLQYGEKYDKIHIYKFPVLRCAVRPVADDGSGARTFGTISRPWWGSTSGLGGVISVCTMELFYI</sequence>
<gene>
    <name evidence="1" type="ORF">GCM10008919_14110</name>
</gene>
<comment type="caution">
    <text evidence="1">The sequence shown here is derived from an EMBL/GenBank/DDBJ whole genome shotgun (WGS) entry which is preliminary data.</text>
</comment>